<organism evidence="7 8">
    <name type="scientific">Burkholderia pseudomallei</name>
    <name type="common">Pseudomonas pseudomallei</name>
    <dbReference type="NCBI Taxonomy" id="28450"/>
    <lineage>
        <taxon>Bacteria</taxon>
        <taxon>Pseudomonadati</taxon>
        <taxon>Pseudomonadota</taxon>
        <taxon>Betaproteobacteria</taxon>
        <taxon>Burkholderiales</taxon>
        <taxon>Burkholderiaceae</taxon>
        <taxon>Burkholderia</taxon>
        <taxon>pseudomallei group</taxon>
    </lineage>
</organism>
<dbReference type="AlphaFoldDB" id="A0A095JRJ0"/>
<dbReference type="OMA" id="AMTHVEP"/>
<dbReference type="GeneID" id="93062810"/>
<dbReference type="Proteomes" id="UP000030475">
    <property type="component" value="Unassembled WGS sequence"/>
</dbReference>
<dbReference type="SUPFAM" id="SSF46894">
    <property type="entry name" value="C-terminal effector domain of the bipartite response regulators"/>
    <property type="match status" value="1"/>
</dbReference>
<evidence type="ECO:0000313" key="7">
    <source>
        <dbReference type="EMBL" id="KGX11829.1"/>
    </source>
</evidence>
<keyword evidence="5" id="KW-0804">Transcription</keyword>
<dbReference type="OrthoDB" id="8927943at2"/>
<dbReference type="GO" id="GO:0006355">
    <property type="term" value="P:regulation of DNA-templated transcription"/>
    <property type="evidence" value="ECO:0007669"/>
    <property type="project" value="InterPro"/>
</dbReference>
<comment type="caution">
    <text evidence="7">The sequence shown here is derived from an EMBL/GenBank/DDBJ whole genome shotgun (WGS) entry which is preliminary data.</text>
</comment>
<dbReference type="GO" id="GO:0000976">
    <property type="term" value="F:transcription cis-regulatory region binding"/>
    <property type="evidence" value="ECO:0007669"/>
    <property type="project" value="TreeGrafter"/>
</dbReference>
<dbReference type="PANTHER" id="PTHR48111">
    <property type="entry name" value="REGULATOR OF RPOS"/>
    <property type="match status" value="1"/>
</dbReference>
<evidence type="ECO:0000256" key="3">
    <source>
        <dbReference type="ARBA" id="ARBA00023015"/>
    </source>
</evidence>
<dbReference type="InterPro" id="IPR036388">
    <property type="entry name" value="WH-like_DNA-bd_sf"/>
</dbReference>
<evidence type="ECO:0000256" key="5">
    <source>
        <dbReference type="ARBA" id="ARBA00023163"/>
    </source>
</evidence>
<dbReference type="PANTHER" id="PTHR48111:SF1">
    <property type="entry name" value="TWO-COMPONENT RESPONSE REGULATOR ORR33"/>
    <property type="match status" value="1"/>
</dbReference>
<dbReference type="InterPro" id="IPR001867">
    <property type="entry name" value="OmpR/PhoB-type_DNA-bd"/>
</dbReference>
<dbReference type="RefSeq" id="WP_004523766.1">
    <property type="nucleotide sequence ID" value="NZ_AP028072.1"/>
</dbReference>
<evidence type="ECO:0000256" key="2">
    <source>
        <dbReference type="ARBA" id="ARBA00023012"/>
    </source>
</evidence>
<reference evidence="7 8" key="1">
    <citation type="submission" date="2014-08" db="EMBL/GenBank/DDBJ databases">
        <authorList>
            <person name="Bunnell A."/>
            <person name="Chain P.S."/>
            <person name="Chertkov O."/>
            <person name="Currie B.J."/>
            <person name="Daligault H.E."/>
            <person name="Davenport K.W."/>
            <person name="Davis C."/>
            <person name="Gleasner C.D."/>
            <person name="Johnson S.L."/>
            <person name="Kaestli M."/>
            <person name="Koren S."/>
            <person name="Kunde Y.A."/>
            <person name="Mayo M."/>
            <person name="McMurry K.K."/>
            <person name="Price E.P."/>
            <person name="Reitenga K.G."/>
            <person name="Robison R."/>
            <person name="Rosovitz M.J."/>
            <person name="Sarovich D.S."/>
            <person name="Teshima H."/>
        </authorList>
    </citation>
    <scope>NUCLEOTIDE SEQUENCE [LARGE SCALE GENOMIC DNA]</scope>
    <source>
        <strain evidence="7 8">MSHR44</strain>
    </source>
</reference>
<proteinExistence type="predicted"/>
<protein>
    <submittedName>
        <fullName evidence="7">Uncharacterized protein</fullName>
    </submittedName>
</protein>
<dbReference type="GO" id="GO:0005829">
    <property type="term" value="C:cytosol"/>
    <property type="evidence" value="ECO:0007669"/>
    <property type="project" value="TreeGrafter"/>
</dbReference>
<accession>A0A095JRJ0</accession>
<keyword evidence="3" id="KW-0805">Transcription regulation</keyword>
<feature type="region of interest" description="Disordered" evidence="6">
    <location>
        <begin position="111"/>
        <end position="133"/>
    </location>
</feature>
<dbReference type="EMBL" id="JQIM01000009">
    <property type="protein sequence ID" value="KGX11829.1"/>
    <property type="molecule type" value="Genomic_DNA"/>
</dbReference>
<evidence type="ECO:0000256" key="1">
    <source>
        <dbReference type="ARBA" id="ARBA00022553"/>
    </source>
</evidence>
<dbReference type="PROSITE" id="PS51755">
    <property type="entry name" value="OMPR_PHOB"/>
    <property type="match status" value="1"/>
</dbReference>
<feature type="compositionally biased region" description="Basic and acidic residues" evidence="6">
    <location>
        <begin position="111"/>
        <end position="123"/>
    </location>
</feature>
<evidence type="ECO:0000256" key="4">
    <source>
        <dbReference type="ARBA" id="ARBA00023125"/>
    </source>
</evidence>
<keyword evidence="2" id="KW-0902">Two-component regulatory system</keyword>
<gene>
    <name evidence="7" type="ORF">Y036_4378</name>
</gene>
<keyword evidence="1" id="KW-0597">Phosphoprotein</keyword>
<dbReference type="CDD" id="cd00383">
    <property type="entry name" value="trans_reg_C"/>
    <property type="match status" value="1"/>
</dbReference>
<dbReference type="KEGG" id="but:X994_3939"/>
<dbReference type="GO" id="GO:0032993">
    <property type="term" value="C:protein-DNA complex"/>
    <property type="evidence" value="ECO:0007669"/>
    <property type="project" value="TreeGrafter"/>
</dbReference>
<dbReference type="InterPro" id="IPR016032">
    <property type="entry name" value="Sig_transdc_resp-reg_C-effctor"/>
</dbReference>
<dbReference type="SMART" id="SM00862">
    <property type="entry name" value="Trans_reg_C"/>
    <property type="match status" value="1"/>
</dbReference>
<dbReference type="InterPro" id="IPR039420">
    <property type="entry name" value="WalR-like"/>
</dbReference>
<name>A0A095JRJ0_BURPE</name>
<dbReference type="GO" id="GO:0000156">
    <property type="term" value="F:phosphorelay response regulator activity"/>
    <property type="evidence" value="ECO:0007669"/>
    <property type="project" value="TreeGrafter"/>
</dbReference>
<keyword evidence="4" id="KW-0238">DNA-binding</keyword>
<evidence type="ECO:0000256" key="6">
    <source>
        <dbReference type="SAM" id="MobiDB-lite"/>
    </source>
</evidence>
<dbReference type="Gene3D" id="1.10.10.10">
    <property type="entry name" value="Winged helix-like DNA-binding domain superfamily/Winged helix DNA-binding domain"/>
    <property type="match status" value="1"/>
</dbReference>
<dbReference type="Pfam" id="PF00486">
    <property type="entry name" value="Trans_reg_C"/>
    <property type="match status" value="1"/>
</dbReference>
<sequence>MDCKYLYIDNIKINFVRRIIEIDGEAISLTPREFDVVEFLLDNMNKVVSRQAIQEAVWGRELAVSSRTLDTHVSRIRSKLGLDFDKNMRIIPIYSIGYRLVLFGAATTRVEPHDEQHATHAEQPRAGNAHAPAEPLAPIAPIARPAVAPHLERVAEYH</sequence>
<evidence type="ECO:0000313" key="8">
    <source>
        <dbReference type="Proteomes" id="UP000030475"/>
    </source>
</evidence>